<evidence type="ECO:0000313" key="3">
    <source>
        <dbReference type="Proteomes" id="UP001259982"/>
    </source>
</evidence>
<organism evidence="2 3">
    <name type="scientific">Spectribacter acetivorans</name>
    <dbReference type="NCBI Taxonomy" id="3075603"/>
    <lineage>
        <taxon>Bacteria</taxon>
        <taxon>Pseudomonadati</taxon>
        <taxon>Pseudomonadota</taxon>
        <taxon>Gammaproteobacteria</taxon>
        <taxon>Salinisphaerales</taxon>
        <taxon>Salinisphaeraceae</taxon>
        <taxon>Spectribacter</taxon>
    </lineage>
</organism>
<gene>
    <name evidence="2" type="ORF">RM531_15565</name>
</gene>
<protein>
    <submittedName>
        <fullName evidence="2">NYN domain-containing protein</fullName>
    </submittedName>
</protein>
<name>A0ABU3BCR3_9GAMM</name>
<dbReference type="Proteomes" id="UP001259982">
    <property type="component" value="Unassembled WGS sequence"/>
</dbReference>
<reference evidence="2 3" key="1">
    <citation type="submission" date="2023-09" db="EMBL/GenBank/DDBJ databases">
        <authorList>
            <person name="Rey-Velasco X."/>
        </authorList>
    </citation>
    <scope>NUCLEOTIDE SEQUENCE [LARGE SCALE GENOMIC DNA]</scope>
    <source>
        <strain evidence="2 3">P385</strain>
    </source>
</reference>
<accession>A0ABU3BCR3</accession>
<feature type="domain" description="NYN" evidence="1">
    <location>
        <begin position="185"/>
        <end position="251"/>
    </location>
</feature>
<dbReference type="RefSeq" id="WP_311660612.1">
    <property type="nucleotide sequence ID" value="NZ_JAVRHY010000024.1"/>
</dbReference>
<dbReference type="CDD" id="cd18722">
    <property type="entry name" value="PIN_NicB-like"/>
    <property type="match status" value="1"/>
</dbReference>
<keyword evidence="3" id="KW-1185">Reference proteome</keyword>
<dbReference type="Pfam" id="PF01936">
    <property type="entry name" value="NYN"/>
    <property type="match status" value="1"/>
</dbReference>
<dbReference type="Gene3D" id="3.40.50.1010">
    <property type="entry name" value="5'-nuclease"/>
    <property type="match status" value="1"/>
</dbReference>
<sequence length="270" mass="30636">MRRIAILIDGGYFLKRLPKLVEPRFCTTPQQIAESARFLCKRHVQKLTGLDDGSEADGRWLDQVYRLFYYDASPYSGKSHHPIGNQPIDFGKTETAKARSELFAELRSKRKFALRLGHVTQDGGWQIDPRLSKDLLKIRKWADHIEQALLEDGEAPQLKGQEQRELANLLERWKGLTEQSVRFGLRQKGVDMRIGLDIASMALKQQADTLILVTGDSDFVPAAKLARREGMEFIVDPLWQKVSDDLLEHVDGIVSVYQRPAPGQDAKDGN</sequence>
<dbReference type="EMBL" id="JAVRHY010000024">
    <property type="protein sequence ID" value="MDT0619890.1"/>
    <property type="molecule type" value="Genomic_DNA"/>
</dbReference>
<proteinExistence type="predicted"/>
<dbReference type="InterPro" id="IPR021139">
    <property type="entry name" value="NYN"/>
</dbReference>
<evidence type="ECO:0000259" key="1">
    <source>
        <dbReference type="Pfam" id="PF01936"/>
    </source>
</evidence>
<comment type="caution">
    <text evidence="2">The sequence shown here is derived from an EMBL/GenBank/DDBJ whole genome shotgun (WGS) entry which is preliminary data.</text>
</comment>
<evidence type="ECO:0000313" key="2">
    <source>
        <dbReference type="EMBL" id="MDT0619890.1"/>
    </source>
</evidence>